<dbReference type="OrthoDB" id="1835815at2759"/>
<feature type="region of interest" description="Disordered" evidence="1">
    <location>
        <begin position="185"/>
        <end position="232"/>
    </location>
</feature>
<keyword evidence="2" id="KW-0808">Transferase</keyword>
<accession>A0A5A7QBL6</accession>
<evidence type="ECO:0000313" key="2">
    <source>
        <dbReference type="EMBL" id="GER42649.1"/>
    </source>
</evidence>
<evidence type="ECO:0000256" key="1">
    <source>
        <dbReference type="SAM" id="MobiDB-lite"/>
    </source>
</evidence>
<reference evidence="3" key="1">
    <citation type="journal article" date="2019" name="Curr. Biol.">
        <title>Genome Sequence of Striga asiatica Provides Insight into the Evolution of Plant Parasitism.</title>
        <authorList>
            <person name="Yoshida S."/>
            <person name="Kim S."/>
            <person name="Wafula E.K."/>
            <person name="Tanskanen J."/>
            <person name="Kim Y.M."/>
            <person name="Honaas L."/>
            <person name="Yang Z."/>
            <person name="Spallek T."/>
            <person name="Conn C.E."/>
            <person name="Ichihashi Y."/>
            <person name="Cheong K."/>
            <person name="Cui S."/>
            <person name="Der J.P."/>
            <person name="Gundlach H."/>
            <person name="Jiao Y."/>
            <person name="Hori C."/>
            <person name="Ishida J.K."/>
            <person name="Kasahara H."/>
            <person name="Kiba T."/>
            <person name="Kim M.S."/>
            <person name="Koo N."/>
            <person name="Laohavisit A."/>
            <person name="Lee Y.H."/>
            <person name="Lumba S."/>
            <person name="McCourt P."/>
            <person name="Mortimer J.C."/>
            <person name="Mutuku J.M."/>
            <person name="Nomura T."/>
            <person name="Sasaki-Sekimoto Y."/>
            <person name="Seto Y."/>
            <person name="Wang Y."/>
            <person name="Wakatake T."/>
            <person name="Sakakibara H."/>
            <person name="Demura T."/>
            <person name="Yamaguchi S."/>
            <person name="Yoneyama K."/>
            <person name="Manabe R.I."/>
            <person name="Nelson D.C."/>
            <person name="Schulman A.H."/>
            <person name="Timko M.P."/>
            <person name="dePamphilis C.W."/>
            <person name="Choi D."/>
            <person name="Shirasu K."/>
        </authorList>
    </citation>
    <scope>NUCLEOTIDE SEQUENCE [LARGE SCALE GENOMIC DNA]</scope>
    <source>
        <strain evidence="3">cv. UVA1</strain>
    </source>
</reference>
<keyword evidence="2" id="KW-0418">Kinase</keyword>
<organism evidence="2 3">
    <name type="scientific">Striga asiatica</name>
    <name type="common">Asiatic witchweed</name>
    <name type="synonym">Buchnera asiatica</name>
    <dbReference type="NCBI Taxonomy" id="4170"/>
    <lineage>
        <taxon>Eukaryota</taxon>
        <taxon>Viridiplantae</taxon>
        <taxon>Streptophyta</taxon>
        <taxon>Embryophyta</taxon>
        <taxon>Tracheophyta</taxon>
        <taxon>Spermatophyta</taxon>
        <taxon>Magnoliopsida</taxon>
        <taxon>eudicotyledons</taxon>
        <taxon>Gunneridae</taxon>
        <taxon>Pentapetalae</taxon>
        <taxon>asterids</taxon>
        <taxon>lamiids</taxon>
        <taxon>Lamiales</taxon>
        <taxon>Orobanchaceae</taxon>
        <taxon>Buchnereae</taxon>
        <taxon>Striga</taxon>
    </lineage>
</organism>
<proteinExistence type="predicted"/>
<gene>
    <name evidence="2" type="ORF">STAS_19447</name>
</gene>
<feature type="compositionally biased region" description="Basic and acidic residues" evidence="1">
    <location>
        <begin position="209"/>
        <end position="218"/>
    </location>
</feature>
<keyword evidence="3" id="KW-1185">Reference proteome</keyword>
<sequence>MRGKDVTVDNDVMKKVFEFNLVGKRSKPADFNAKTSWKELSPDTTWDSRGMPNGLVQDLATAVVHRFIAYNITGKKEVNKLSETELYLVWAMRAGVKVCSMNFLQNSLQEVALEKRGIPALGHVVTALAKHFGIPDQPIFIDATWSMEGEPMRCINEHELQQADLRTTSREYTKRKAYDTYFKKLKRGEAPTTDQAGTSQQPVNDDEHDPMNTDEEHYYLPPPDPKPINAFS</sequence>
<comment type="caution">
    <text evidence="2">The sequence shown here is derived from an EMBL/GenBank/DDBJ whole genome shotgun (WGS) entry which is preliminary data.</text>
</comment>
<dbReference type="GO" id="GO:0016301">
    <property type="term" value="F:kinase activity"/>
    <property type="evidence" value="ECO:0007669"/>
    <property type="project" value="UniProtKB-KW"/>
</dbReference>
<protein>
    <submittedName>
        <fullName evidence="2">Acetate kinase</fullName>
    </submittedName>
</protein>
<feature type="compositionally biased region" description="Polar residues" evidence="1">
    <location>
        <begin position="192"/>
        <end position="203"/>
    </location>
</feature>
<dbReference type="AlphaFoldDB" id="A0A5A7QBL6"/>
<dbReference type="EMBL" id="BKCP01006404">
    <property type="protein sequence ID" value="GER42649.1"/>
    <property type="molecule type" value="Genomic_DNA"/>
</dbReference>
<name>A0A5A7QBL6_STRAF</name>
<evidence type="ECO:0000313" key="3">
    <source>
        <dbReference type="Proteomes" id="UP000325081"/>
    </source>
</evidence>
<dbReference type="Proteomes" id="UP000325081">
    <property type="component" value="Unassembled WGS sequence"/>
</dbReference>